<comment type="caution">
    <text evidence="6">The sequence shown here is derived from an EMBL/GenBank/DDBJ whole genome shotgun (WGS) entry which is preliminary data.</text>
</comment>
<dbReference type="InterPro" id="IPR001647">
    <property type="entry name" value="HTH_TetR"/>
</dbReference>
<dbReference type="AlphaFoldDB" id="A0A7Y8BN51"/>
<dbReference type="PANTHER" id="PTHR47506:SF7">
    <property type="entry name" value="TRANSCRIPTIONAL REGULATORY PROTEIN"/>
    <property type="match status" value="1"/>
</dbReference>
<dbReference type="SUPFAM" id="SSF46689">
    <property type="entry name" value="Homeodomain-like"/>
    <property type="match status" value="1"/>
</dbReference>
<keyword evidence="3" id="KW-0804">Transcription</keyword>
<protein>
    <submittedName>
        <fullName evidence="6">TetR/AcrR family transcriptional regulator</fullName>
    </submittedName>
</protein>
<proteinExistence type="predicted"/>
<keyword evidence="1" id="KW-0805">Transcription regulation</keyword>
<dbReference type="Gene3D" id="1.10.10.60">
    <property type="entry name" value="Homeodomain-like"/>
    <property type="match status" value="1"/>
</dbReference>
<feature type="domain" description="HTH tetR-type" evidence="5">
    <location>
        <begin position="9"/>
        <end position="69"/>
    </location>
</feature>
<dbReference type="Gene3D" id="1.10.357.10">
    <property type="entry name" value="Tetracycline Repressor, domain 2"/>
    <property type="match status" value="1"/>
</dbReference>
<organism evidence="6 7">
    <name type="scientific">Pseudomonas gingeri</name>
    <dbReference type="NCBI Taxonomy" id="117681"/>
    <lineage>
        <taxon>Bacteria</taxon>
        <taxon>Pseudomonadati</taxon>
        <taxon>Pseudomonadota</taxon>
        <taxon>Gammaproteobacteria</taxon>
        <taxon>Pseudomonadales</taxon>
        <taxon>Pseudomonadaceae</taxon>
        <taxon>Pseudomonas</taxon>
    </lineage>
</organism>
<accession>A0A7Y8BN51</accession>
<dbReference type="InterPro" id="IPR036271">
    <property type="entry name" value="Tet_transcr_reg_TetR-rel_C_sf"/>
</dbReference>
<keyword evidence="2 4" id="KW-0238">DNA-binding</keyword>
<evidence type="ECO:0000256" key="2">
    <source>
        <dbReference type="ARBA" id="ARBA00023125"/>
    </source>
</evidence>
<dbReference type="EMBL" id="JACAPU010000033">
    <property type="protein sequence ID" value="NWB49800.1"/>
    <property type="molecule type" value="Genomic_DNA"/>
</dbReference>
<name>A0A7Y8BN51_9PSED</name>
<evidence type="ECO:0000313" key="6">
    <source>
        <dbReference type="EMBL" id="NWB49800.1"/>
    </source>
</evidence>
<evidence type="ECO:0000256" key="1">
    <source>
        <dbReference type="ARBA" id="ARBA00023015"/>
    </source>
</evidence>
<dbReference type="PRINTS" id="PR00455">
    <property type="entry name" value="HTHTETR"/>
</dbReference>
<dbReference type="InterPro" id="IPR009057">
    <property type="entry name" value="Homeodomain-like_sf"/>
</dbReference>
<dbReference type="GO" id="GO:0003677">
    <property type="term" value="F:DNA binding"/>
    <property type="evidence" value="ECO:0007669"/>
    <property type="project" value="UniProtKB-UniRule"/>
</dbReference>
<dbReference type="Pfam" id="PF00440">
    <property type="entry name" value="TetR_N"/>
    <property type="match status" value="1"/>
</dbReference>
<dbReference type="PROSITE" id="PS50977">
    <property type="entry name" value="HTH_TETR_2"/>
    <property type="match status" value="1"/>
</dbReference>
<evidence type="ECO:0000256" key="3">
    <source>
        <dbReference type="ARBA" id="ARBA00023163"/>
    </source>
</evidence>
<gene>
    <name evidence="6" type="ORF">HX829_25270</name>
</gene>
<dbReference type="RefSeq" id="WP_100942324.1">
    <property type="nucleotide sequence ID" value="NZ_JACAPU010000033.1"/>
</dbReference>
<feature type="DNA-binding region" description="H-T-H motif" evidence="4">
    <location>
        <begin position="32"/>
        <end position="51"/>
    </location>
</feature>
<dbReference type="PANTHER" id="PTHR47506">
    <property type="entry name" value="TRANSCRIPTIONAL REGULATORY PROTEIN"/>
    <property type="match status" value="1"/>
</dbReference>
<evidence type="ECO:0000256" key="4">
    <source>
        <dbReference type="PROSITE-ProRule" id="PRU00335"/>
    </source>
</evidence>
<evidence type="ECO:0000259" key="5">
    <source>
        <dbReference type="PROSITE" id="PS50977"/>
    </source>
</evidence>
<reference evidence="6 7" key="1">
    <citation type="submission" date="2020-04" db="EMBL/GenBank/DDBJ databases">
        <title>Molecular characterization of pseudomonads from Agaricus bisporus reveal novel blotch 2 pathogens in Western Europe.</title>
        <authorList>
            <person name="Taparia T."/>
            <person name="Krijger M."/>
            <person name="Haynes E."/>
            <person name="Elpinstone J.G."/>
            <person name="Noble R."/>
            <person name="Van Der Wolf J."/>
        </authorList>
    </citation>
    <scope>NUCLEOTIDE SEQUENCE [LARGE SCALE GENOMIC DNA]</scope>
    <source>
        <strain evidence="6 7">F1001</strain>
    </source>
</reference>
<dbReference type="Proteomes" id="UP000582981">
    <property type="component" value="Unassembled WGS sequence"/>
</dbReference>
<sequence length="193" mass="20321">MGNSKADKAQSHARIVQVAAARFREAGVEGIGVADLMKDAGLTHGGFYRHFGSREELVAEAVEHALHDGSQAVVAIANSTLDRPALLAALVDGYLSAAHRDGLATSCAVTTLAGDVSRCNDRTRSAYTQQVDTYLKLLTQLVASDQQPSRRVKAIAALSALVGAVSLARAVNDEKLSQEILKSVADELKAQLG</sequence>
<dbReference type="SUPFAM" id="SSF48498">
    <property type="entry name" value="Tetracyclin repressor-like, C-terminal domain"/>
    <property type="match status" value="1"/>
</dbReference>
<evidence type="ECO:0000313" key="7">
    <source>
        <dbReference type="Proteomes" id="UP000582981"/>
    </source>
</evidence>